<evidence type="ECO:0000256" key="5">
    <source>
        <dbReference type="RuleBase" id="RU361156"/>
    </source>
</evidence>
<dbReference type="SUPFAM" id="SSF53474">
    <property type="entry name" value="alpha/beta-Hydrolases"/>
    <property type="match status" value="1"/>
</dbReference>
<dbReference type="WBParaSite" id="ACRNAN_scaffold7336.g16983.t1">
    <property type="protein sequence ID" value="ACRNAN_scaffold7336.g16983.t1"/>
    <property type="gene ID" value="ACRNAN_scaffold7336.g16983"/>
</dbReference>
<keyword evidence="4 5" id="KW-0378">Hydrolase</keyword>
<dbReference type="EC" id="3.4.16.-" evidence="5"/>
<dbReference type="InterPro" id="IPR018202">
    <property type="entry name" value="Ser_caboxypep_ser_AS"/>
</dbReference>
<dbReference type="GO" id="GO:0031647">
    <property type="term" value="P:regulation of protein stability"/>
    <property type="evidence" value="ECO:0007669"/>
    <property type="project" value="UniProtKB-ARBA"/>
</dbReference>
<evidence type="ECO:0000313" key="7">
    <source>
        <dbReference type="WBParaSite" id="ACRNAN_scaffold7336.g16983.t1"/>
    </source>
</evidence>
<dbReference type="InterPro" id="IPR033124">
    <property type="entry name" value="Ser_caboxypep_his_AS"/>
</dbReference>
<accession>A0A914ECV5</accession>
<evidence type="ECO:0000256" key="4">
    <source>
        <dbReference type="ARBA" id="ARBA00022801"/>
    </source>
</evidence>
<dbReference type="GO" id="GO:0006508">
    <property type="term" value="P:proteolysis"/>
    <property type="evidence" value="ECO:0007669"/>
    <property type="project" value="UniProtKB-KW"/>
</dbReference>
<dbReference type="PANTHER" id="PTHR11802:SF418">
    <property type="entry name" value="SERINE CARBOXYPEPTIDASE CTSA-1.1"/>
    <property type="match status" value="1"/>
</dbReference>
<dbReference type="PROSITE" id="PS00560">
    <property type="entry name" value="CARBOXYPEPT_SER_HIS"/>
    <property type="match status" value="1"/>
</dbReference>
<keyword evidence="2 5" id="KW-0121">Carboxypeptidase</keyword>
<dbReference type="PANTHER" id="PTHR11802">
    <property type="entry name" value="SERINE PROTEASE FAMILY S10 SERINE CARBOXYPEPTIDASE"/>
    <property type="match status" value="1"/>
</dbReference>
<evidence type="ECO:0000256" key="3">
    <source>
        <dbReference type="ARBA" id="ARBA00022670"/>
    </source>
</evidence>
<keyword evidence="6" id="KW-1185">Reference proteome</keyword>
<dbReference type="FunFam" id="3.40.50.1820:FF:000335">
    <property type="entry name" value="Carboxypeptidase"/>
    <property type="match status" value="1"/>
</dbReference>
<keyword evidence="3 5" id="KW-0645">Protease</keyword>
<reference evidence="7" key="1">
    <citation type="submission" date="2022-11" db="UniProtKB">
        <authorList>
            <consortium name="WormBaseParasite"/>
        </authorList>
    </citation>
    <scope>IDENTIFICATION</scope>
</reference>
<dbReference type="GO" id="GO:1904715">
    <property type="term" value="P:negative regulation of chaperone-mediated autophagy"/>
    <property type="evidence" value="ECO:0007669"/>
    <property type="project" value="UniProtKB-ARBA"/>
</dbReference>
<dbReference type="GO" id="GO:0004185">
    <property type="term" value="F:serine-type carboxypeptidase activity"/>
    <property type="evidence" value="ECO:0007669"/>
    <property type="project" value="UniProtKB-UniRule"/>
</dbReference>
<proteinExistence type="inferred from homology"/>
<evidence type="ECO:0000256" key="1">
    <source>
        <dbReference type="ARBA" id="ARBA00009431"/>
    </source>
</evidence>
<dbReference type="PRINTS" id="PR00724">
    <property type="entry name" value="CRBOXYPTASEC"/>
</dbReference>
<dbReference type="AlphaFoldDB" id="A0A914ECV5"/>
<dbReference type="Proteomes" id="UP000887540">
    <property type="component" value="Unplaced"/>
</dbReference>
<dbReference type="InterPro" id="IPR001563">
    <property type="entry name" value="Peptidase_S10"/>
</dbReference>
<dbReference type="InterPro" id="IPR029058">
    <property type="entry name" value="AB_hydrolase_fold"/>
</dbReference>
<dbReference type="Gene3D" id="3.40.50.1820">
    <property type="entry name" value="alpha/beta hydrolase"/>
    <property type="match status" value="1"/>
</dbReference>
<evidence type="ECO:0000313" key="6">
    <source>
        <dbReference type="Proteomes" id="UP000887540"/>
    </source>
</evidence>
<dbReference type="PROSITE" id="PS00131">
    <property type="entry name" value="CARBOXYPEPT_SER_SER"/>
    <property type="match status" value="1"/>
</dbReference>
<organism evidence="6 7">
    <name type="scientific">Acrobeloides nanus</name>
    <dbReference type="NCBI Taxonomy" id="290746"/>
    <lineage>
        <taxon>Eukaryota</taxon>
        <taxon>Metazoa</taxon>
        <taxon>Ecdysozoa</taxon>
        <taxon>Nematoda</taxon>
        <taxon>Chromadorea</taxon>
        <taxon>Rhabditida</taxon>
        <taxon>Tylenchina</taxon>
        <taxon>Cephalobomorpha</taxon>
        <taxon>Cephaloboidea</taxon>
        <taxon>Cephalobidae</taxon>
        <taxon>Acrobeloides</taxon>
    </lineage>
</organism>
<comment type="similarity">
    <text evidence="1 5">Belongs to the peptidase S10 family.</text>
</comment>
<evidence type="ECO:0000256" key="2">
    <source>
        <dbReference type="ARBA" id="ARBA00022645"/>
    </source>
</evidence>
<protein>
    <recommendedName>
        <fullName evidence="5">Carboxypeptidase</fullName>
        <ecNumber evidence="5">3.4.16.-</ecNumber>
    </recommendedName>
</protein>
<name>A0A914ECV5_9BILA</name>
<dbReference type="Pfam" id="PF00450">
    <property type="entry name" value="Peptidase_S10"/>
    <property type="match status" value="1"/>
</dbReference>
<sequence length="384" mass="43551">MGPYVANPDGKTLRPNPNAWNKISNVVYIESPAGVGYSYSTDGNITTDDDQTSTENYEAVKQFFSIHPDFRNHSVFIFAESYGGVYGPTLAARIIDGQQDFPIKLKGLALGNGYVDAKLNIDTSVRYAYGHGIIDEKVWNTLEIECCRGCIDGCDLTAVTGHCATMVEDIFNFLWSGGLNPYDLYRTCDPNPSINSIRLESLKRGLVPQFIQERFSSKYNSSLKSEQHKRRMPRYGASVPCMNDTDLLTYMNSPEVRKALHIPDNLPPWDICSDKITTSYGKIYGNMTPFIKKIIENQVRVLLYYGDTDMACNFMMGQQFSSKLGLRRQLNKTPWKFDKQIAGFKTQYRGLTFLTVRGAGHMAPQWRAPEMFYVFEQFLLNHPI</sequence>